<sequence length="504" mass="54093">MRRRRTDLGWGQGALAARAGISLRALRDIEAGRVARPRTASVRRLADALDLPVSEFVDIMSDPGIGAGVRIEALGPLIVRSGERSTDSWSPQIHALLALLALLANRVVSLDEIVEYVWEDEPPATYRSILQTHVTRLRRTLFDDRSAPRIRWSGAGYVLEADATQLDVLSFDERVAAARARREAGDPAGAEAEIGEALDLWRGPVVDGISGRLAHHPAAVSISRRRVGAAQILAELAIAGGHEDHAAERLRVVAHAEPLDEPLHILLMRTLAGAGRRADAIAVFADLRARLVDQLGIEPGPDAHRLYGQILAEEVPAQAPGRRAAPIRAALQYAAAGHHTRGQELLGAGDLVGAVRECERSAVLYGTSGDSSSAAMALVTAGMAAHMAGRFDIADGHFEHAMTELEKLGEAWRAAYAARALAVTRLLEGRGGEMRARLLEALSVCEARGDVFGQALVLDTLSDIANGEGDTWSARSWKDQANRWWAVLSAPPVGEQRSVPLQAV</sequence>
<dbReference type="PANTHER" id="PTHR35807">
    <property type="entry name" value="TRANSCRIPTIONAL REGULATOR REDD-RELATED"/>
    <property type="match status" value="1"/>
</dbReference>
<evidence type="ECO:0000256" key="2">
    <source>
        <dbReference type="ARBA" id="ARBA00023015"/>
    </source>
</evidence>
<dbReference type="InterPro" id="IPR005158">
    <property type="entry name" value="BTAD"/>
</dbReference>
<evidence type="ECO:0000259" key="6">
    <source>
        <dbReference type="PROSITE" id="PS50943"/>
    </source>
</evidence>
<dbReference type="InterPro" id="IPR001387">
    <property type="entry name" value="Cro/C1-type_HTH"/>
</dbReference>
<dbReference type="PROSITE" id="PS51755">
    <property type="entry name" value="OMPR_PHOB"/>
    <property type="match status" value="1"/>
</dbReference>
<organism evidence="8 9">
    <name type="scientific">Pseudonocardia cypriaca</name>
    <dbReference type="NCBI Taxonomy" id="882449"/>
    <lineage>
        <taxon>Bacteria</taxon>
        <taxon>Bacillati</taxon>
        <taxon>Actinomycetota</taxon>
        <taxon>Actinomycetes</taxon>
        <taxon>Pseudonocardiales</taxon>
        <taxon>Pseudonocardiaceae</taxon>
        <taxon>Pseudonocardia</taxon>
    </lineage>
</organism>
<dbReference type="SMART" id="SM01043">
    <property type="entry name" value="BTAD"/>
    <property type="match status" value="1"/>
</dbReference>
<dbReference type="InterPro" id="IPR016032">
    <property type="entry name" value="Sig_transdc_resp-reg_C-effctor"/>
</dbReference>
<dbReference type="PROSITE" id="PS50943">
    <property type="entry name" value="HTH_CROC1"/>
    <property type="match status" value="1"/>
</dbReference>
<evidence type="ECO:0000313" key="9">
    <source>
        <dbReference type="Proteomes" id="UP000319818"/>
    </source>
</evidence>
<dbReference type="InterPro" id="IPR051677">
    <property type="entry name" value="AfsR-DnrI-RedD_regulator"/>
</dbReference>
<keyword evidence="2" id="KW-0805">Transcription regulation</keyword>
<name>A0A543FS93_9PSEU</name>
<dbReference type="SMART" id="SM00862">
    <property type="entry name" value="Trans_reg_C"/>
    <property type="match status" value="1"/>
</dbReference>
<proteinExistence type="inferred from homology"/>
<dbReference type="GO" id="GO:0006355">
    <property type="term" value="P:regulation of DNA-templated transcription"/>
    <property type="evidence" value="ECO:0007669"/>
    <property type="project" value="InterPro"/>
</dbReference>
<dbReference type="Pfam" id="PF00486">
    <property type="entry name" value="Trans_reg_C"/>
    <property type="match status" value="1"/>
</dbReference>
<dbReference type="CDD" id="cd15831">
    <property type="entry name" value="BTAD"/>
    <property type="match status" value="1"/>
</dbReference>
<dbReference type="Pfam" id="PF03704">
    <property type="entry name" value="BTAD"/>
    <property type="match status" value="1"/>
</dbReference>
<dbReference type="SUPFAM" id="SSF46894">
    <property type="entry name" value="C-terminal effector domain of the bipartite response regulators"/>
    <property type="match status" value="1"/>
</dbReference>
<dbReference type="Pfam" id="PF13560">
    <property type="entry name" value="HTH_31"/>
    <property type="match status" value="1"/>
</dbReference>
<dbReference type="PANTHER" id="PTHR35807:SF1">
    <property type="entry name" value="TRANSCRIPTIONAL REGULATOR REDD"/>
    <property type="match status" value="1"/>
</dbReference>
<evidence type="ECO:0000256" key="5">
    <source>
        <dbReference type="PROSITE-ProRule" id="PRU01091"/>
    </source>
</evidence>
<feature type="DNA-binding region" description="OmpR/PhoB-type" evidence="5">
    <location>
        <begin position="57"/>
        <end position="161"/>
    </location>
</feature>
<dbReference type="EMBL" id="VFPH01000002">
    <property type="protein sequence ID" value="TQM36703.1"/>
    <property type="molecule type" value="Genomic_DNA"/>
</dbReference>
<feature type="domain" description="OmpR/PhoB-type" evidence="7">
    <location>
        <begin position="57"/>
        <end position="161"/>
    </location>
</feature>
<keyword evidence="9" id="KW-1185">Reference proteome</keyword>
<dbReference type="InterPro" id="IPR001867">
    <property type="entry name" value="OmpR/PhoB-type_DNA-bd"/>
</dbReference>
<evidence type="ECO:0000259" key="7">
    <source>
        <dbReference type="PROSITE" id="PS51755"/>
    </source>
</evidence>
<dbReference type="Gene3D" id="1.10.10.10">
    <property type="entry name" value="Winged helix-like DNA-binding domain superfamily/Winged helix DNA-binding domain"/>
    <property type="match status" value="1"/>
</dbReference>
<dbReference type="InterPro" id="IPR036388">
    <property type="entry name" value="WH-like_DNA-bd_sf"/>
</dbReference>
<dbReference type="GO" id="GO:0003677">
    <property type="term" value="F:DNA binding"/>
    <property type="evidence" value="ECO:0007669"/>
    <property type="project" value="UniProtKB-UniRule"/>
</dbReference>
<comment type="caution">
    <text evidence="8">The sequence shown here is derived from an EMBL/GenBank/DDBJ whole genome shotgun (WGS) entry which is preliminary data.</text>
</comment>
<evidence type="ECO:0000313" key="8">
    <source>
        <dbReference type="EMBL" id="TQM36703.1"/>
    </source>
</evidence>
<dbReference type="InterPro" id="IPR011990">
    <property type="entry name" value="TPR-like_helical_dom_sf"/>
</dbReference>
<keyword evidence="3 5" id="KW-0238">DNA-binding</keyword>
<reference evidence="8 9" key="1">
    <citation type="submission" date="2019-06" db="EMBL/GenBank/DDBJ databases">
        <title>Sequencing the genomes of 1000 actinobacteria strains.</title>
        <authorList>
            <person name="Klenk H.-P."/>
        </authorList>
    </citation>
    <scope>NUCLEOTIDE SEQUENCE [LARGE SCALE GENOMIC DNA]</scope>
    <source>
        <strain evidence="8 9">DSM 45511</strain>
    </source>
</reference>
<evidence type="ECO:0000256" key="1">
    <source>
        <dbReference type="ARBA" id="ARBA00005820"/>
    </source>
</evidence>
<dbReference type="CDD" id="cd00093">
    <property type="entry name" value="HTH_XRE"/>
    <property type="match status" value="1"/>
</dbReference>
<comment type="similarity">
    <text evidence="1">Belongs to the AfsR/DnrI/RedD regulatory family.</text>
</comment>
<gene>
    <name evidence="8" type="ORF">FB388_3888</name>
</gene>
<evidence type="ECO:0000256" key="3">
    <source>
        <dbReference type="ARBA" id="ARBA00023125"/>
    </source>
</evidence>
<dbReference type="AlphaFoldDB" id="A0A543FS93"/>
<dbReference type="InterPro" id="IPR010982">
    <property type="entry name" value="Lambda_DNA-bd_dom_sf"/>
</dbReference>
<dbReference type="GO" id="GO:0000160">
    <property type="term" value="P:phosphorelay signal transduction system"/>
    <property type="evidence" value="ECO:0007669"/>
    <property type="project" value="InterPro"/>
</dbReference>
<protein>
    <submittedName>
        <fullName evidence="8">DNA-binding SARP family transcriptional activator</fullName>
    </submittedName>
</protein>
<dbReference type="SUPFAM" id="SSF47413">
    <property type="entry name" value="lambda repressor-like DNA-binding domains"/>
    <property type="match status" value="1"/>
</dbReference>
<dbReference type="SMART" id="SM00530">
    <property type="entry name" value="HTH_XRE"/>
    <property type="match status" value="1"/>
</dbReference>
<dbReference type="SUPFAM" id="SSF48452">
    <property type="entry name" value="TPR-like"/>
    <property type="match status" value="2"/>
</dbReference>
<dbReference type="Gene3D" id="1.10.260.40">
    <property type="entry name" value="lambda repressor-like DNA-binding domains"/>
    <property type="match status" value="1"/>
</dbReference>
<dbReference type="Gene3D" id="1.25.40.10">
    <property type="entry name" value="Tetratricopeptide repeat domain"/>
    <property type="match status" value="2"/>
</dbReference>
<feature type="domain" description="HTH cro/C1-type" evidence="6">
    <location>
        <begin position="1"/>
        <end position="56"/>
    </location>
</feature>
<evidence type="ECO:0000256" key="4">
    <source>
        <dbReference type="ARBA" id="ARBA00023163"/>
    </source>
</evidence>
<keyword evidence="4" id="KW-0804">Transcription</keyword>
<accession>A0A543FS93</accession>
<dbReference type="Proteomes" id="UP000319818">
    <property type="component" value="Unassembled WGS sequence"/>
</dbReference>